<dbReference type="AlphaFoldDB" id="F2NYN8"/>
<dbReference type="RefSeq" id="WP_013702781.1">
    <property type="nucleotide sequence ID" value="NC_015386.1"/>
</dbReference>
<accession>F2NYN8</accession>
<dbReference type="GeneID" id="302999769"/>
<dbReference type="Proteomes" id="UP000006852">
    <property type="component" value="Plasmid pTRESU01"/>
</dbReference>
<protein>
    <submittedName>
        <fullName evidence="1">Uncharacterized protein</fullName>
    </submittedName>
</protein>
<evidence type="ECO:0000313" key="2">
    <source>
        <dbReference type="Proteomes" id="UP000006852"/>
    </source>
</evidence>
<keyword evidence="1" id="KW-0614">Plasmid</keyword>
<gene>
    <name evidence="1" type="ordered locus">Tresu_2680</name>
</gene>
<sequence length="70" mass="8030">MISVREPVVCDNYTITFKEPDVALRFGEAMPDSRLTEPSDGKVFRLREAIILSKKLGRPLTKDEMKEFTL</sequence>
<dbReference type="KEGG" id="tsu:Tresu_2680"/>
<name>F2NYN8_TRES6</name>
<dbReference type="eggNOG" id="ENOG50347TV">
    <property type="taxonomic scope" value="Bacteria"/>
</dbReference>
<keyword evidence="2" id="KW-1185">Reference proteome</keyword>
<reference evidence="2" key="1">
    <citation type="submission" date="2011-04" db="EMBL/GenBank/DDBJ databases">
        <title>The complete genome of plasmid of Treponema succinifaciens DSM 2489.</title>
        <authorList>
            <person name="Lucas S."/>
            <person name="Copeland A."/>
            <person name="Lapidus A."/>
            <person name="Bruce D."/>
            <person name="Goodwin L."/>
            <person name="Pitluck S."/>
            <person name="Peters L."/>
            <person name="Kyrpides N."/>
            <person name="Mavromatis K."/>
            <person name="Ivanova N."/>
            <person name="Ovchinnikova G."/>
            <person name="Teshima H."/>
            <person name="Detter J.C."/>
            <person name="Tapia R."/>
            <person name="Han C."/>
            <person name="Land M."/>
            <person name="Hauser L."/>
            <person name="Markowitz V."/>
            <person name="Cheng J.-F."/>
            <person name="Hugenholtz P."/>
            <person name="Woyke T."/>
            <person name="Wu D."/>
            <person name="Gronow S."/>
            <person name="Wellnitz S."/>
            <person name="Brambilla E."/>
            <person name="Klenk H.-P."/>
            <person name="Eisen J.A."/>
        </authorList>
    </citation>
    <scope>NUCLEOTIDE SEQUENCE [LARGE SCALE GENOMIC DNA]</scope>
    <source>
        <strain evidence="2">ATCC 33096 / DSM 2489 / 6091</strain>
        <plasmid evidence="2">Plasmid pTRESU01</plasmid>
    </source>
</reference>
<proteinExistence type="predicted"/>
<evidence type="ECO:0000313" key="1">
    <source>
        <dbReference type="EMBL" id="AEB15537.1"/>
    </source>
</evidence>
<dbReference type="HOGENOM" id="CLU_2756648_0_0_12"/>
<dbReference type="OrthoDB" id="9801968at2"/>
<geneLocation type="plasmid" evidence="1 2">
    <name>pTRESU01</name>
</geneLocation>
<dbReference type="EMBL" id="CP002632">
    <property type="protein sequence ID" value="AEB15537.1"/>
    <property type="molecule type" value="Genomic_DNA"/>
</dbReference>
<organism evidence="1 2">
    <name type="scientific">Treponema succinifaciens (strain ATCC 33096 / DSM 2489 / 6091)</name>
    <dbReference type="NCBI Taxonomy" id="869209"/>
    <lineage>
        <taxon>Bacteria</taxon>
        <taxon>Pseudomonadati</taxon>
        <taxon>Spirochaetota</taxon>
        <taxon>Spirochaetia</taxon>
        <taxon>Spirochaetales</taxon>
        <taxon>Treponemataceae</taxon>
        <taxon>Treponema</taxon>
    </lineage>
</organism>